<protein>
    <submittedName>
        <fullName evidence="3">Glycerate kinase</fullName>
    </submittedName>
</protein>
<dbReference type="InterPro" id="IPR039760">
    <property type="entry name" value="MOFRL_protein"/>
</dbReference>
<organism evidence="3 4">
    <name type="scientific">Thauera sedimentorum</name>
    <dbReference type="NCBI Taxonomy" id="2767595"/>
    <lineage>
        <taxon>Bacteria</taxon>
        <taxon>Pseudomonadati</taxon>
        <taxon>Pseudomonadota</taxon>
        <taxon>Betaproteobacteria</taxon>
        <taxon>Rhodocyclales</taxon>
        <taxon>Zoogloeaceae</taxon>
        <taxon>Thauera</taxon>
    </lineage>
</organism>
<gene>
    <name evidence="3" type="ORF">IFO67_04770</name>
</gene>
<dbReference type="Gene3D" id="3.40.1480.10">
    <property type="entry name" value="MOFRL domain"/>
    <property type="match status" value="1"/>
</dbReference>
<dbReference type="Pfam" id="PF05161">
    <property type="entry name" value="MOFRL"/>
    <property type="match status" value="1"/>
</dbReference>
<sequence>MTPDTDPRALLRRMFDAAIAAAQPAICLPPLLPEPPAGRTVVIGFGKGSAEMARALESHWPGELSGLVVTRYGYAVPCERIEIVEAAHPVPDAAGEAAARRILDTVAGLSADDLVICLVSGGGSALLPLPAPGLTLADKQALGRALLQSGATIGEINCVRRHLSAIKGGRLAAACHPARVVNLLISDVPGDGPTDIASGPTVPDPSTCADALAILRRYAIDPAPAVRQLLESGAGESLKPGDPRLPAIDTRFIATPQMALEAAAEVARQSGITPVILGDSIEGEAREAARVLAGIARQVRRHGQPGTAPLVLLSGGETTVTVHGQGRGGRNVEFLLALALALDGQPGTWALAGDTDGVDGQEEIAGALVTPDTLARARALGLVPRAALDDNDGHGFFGTLGDAVVTGPTLTNVNDFRAILVL</sequence>
<feature type="domain" description="MOFRL" evidence="1">
    <location>
        <begin position="311"/>
        <end position="415"/>
    </location>
</feature>
<comment type="caution">
    <text evidence="3">The sequence shown here is derived from an EMBL/GenBank/DDBJ whole genome shotgun (WGS) entry which is preliminary data.</text>
</comment>
<dbReference type="Pfam" id="PF13660">
    <property type="entry name" value="DUF4147"/>
    <property type="match status" value="1"/>
</dbReference>
<dbReference type="EMBL" id="JACYTO010000001">
    <property type="protein sequence ID" value="MBD8502187.1"/>
    <property type="molecule type" value="Genomic_DNA"/>
</dbReference>
<dbReference type="Gene3D" id="3.40.50.10180">
    <property type="entry name" value="Glycerate kinase, MOFRL-like N-terminal domain"/>
    <property type="match status" value="1"/>
</dbReference>
<dbReference type="PANTHER" id="PTHR12227:SF0">
    <property type="entry name" value="GLYCERATE KINASE"/>
    <property type="match status" value="1"/>
</dbReference>
<evidence type="ECO:0000259" key="2">
    <source>
        <dbReference type="Pfam" id="PF13660"/>
    </source>
</evidence>
<keyword evidence="3" id="KW-0808">Transferase</keyword>
<reference evidence="4" key="1">
    <citation type="submission" date="2023-07" db="EMBL/GenBank/DDBJ databases">
        <title>Thauera sp. CAU 1555 isolated from sand of Yaerae Beach.</title>
        <authorList>
            <person name="Kim W."/>
        </authorList>
    </citation>
    <scope>NUCLEOTIDE SEQUENCE [LARGE SCALE GENOMIC DNA]</scope>
    <source>
        <strain evidence="4">CAU 1555</strain>
    </source>
</reference>
<dbReference type="Proteomes" id="UP000603602">
    <property type="component" value="Unassembled WGS sequence"/>
</dbReference>
<dbReference type="InterPro" id="IPR007835">
    <property type="entry name" value="MOFRL"/>
</dbReference>
<keyword evidence="4" id="KW-1185">Reference proteome</keyword>
<accession>A0ABR9B735</accession>
<dbReference type="InterPro" id="IPR025286">
    <property type="entry name" value="MOFRL_assoc_dom"/>
</dbReference>
<dbReference type="GO" id="GO:0016301">
    <property type="term" value="F:kinase activity"/>
    <property type="evidence" value="ECO:0007669"/>
    <property type="project" value="UniProtKB-KW"/>
</dbReference>
<dbReference type="SUPFAM" id="SSF82544">
    <property type="entry name" value="GckA/TtuD-like"/>
    <property type="match status" value="1"/>
</dbReference>
<proteinExistence type="predicted"/>
<dbReference type="PANTHER" id="PTHR12227">
    <property type="entry name" value="GLYCERATE KINASE"/>
    <property type="match status" value="1"/>
</dbReference>
<evidence type="ECO:0000313" key="4">
    <source>
        <dbReference type="Proteomes" id="UP000603602"/>
    </source>
</evidence>
<name>A0ABR9B735_9RHOO</name>
<evidence type="ECO:0000259" key="1">
    <source>
        <dbReference type="Pfam" id="PF05161"/>
    </source>
</evidence>
<evidence type="ECO:0000313" key="3">
    <source>
        <dbReference type="EMBL" id="MBD8502187.1"/>
    </source>
</evidence>
<dbReference type="RefSeq" id="WP_187716981.1">
    <property type="nucleotide sequence ID" value="NZ_JACTAH010000001.1"/>
</dbReference>
<dbReference type="InterPro" id="IPR037035">
    <property type="entry name" value="GK-like_C_sf"/>
</dbReference>
<keyword evidence="3" id="KW-0418">Kinase</keyword>
<dbReference type="InterPro" id="IPR038614">
    <property type="entry name" value="GK_N_sf"/>
</dbReference>
<feature type="domain" description="MOFRL-associated" evidence="2">
    <location>
        <begin position="11"/>
        <end position="231"/>
    </location>
</feature>